<dbReference type="Proteomes" id="UP000606172">
    <property type="component" value="Unassembled WGS sequence"/>
</dbReference>
<comment type="caution">
    <text evidence="1">The sequence shown here is derived from an EMBL/GenBank/DDBJ whole genome shotgun (WGS) entry which is preliminary data.</text>
</comment>
<dbReference type="RefSeq" id="WP_204024888.1">
    <property type="nucleotide sequence ID" value="NZ_BOOW01000014.1"/>
</dbReference>
<dbReference type="Gene3D" id="3.30.160.250">
    <property type="match status" value="1"/>
</dbReference>
<name>A0A919V7M5_9ACTN</name>
<dbReference type="InterPro" id="IPR035069">
    <property type="entry name" value="TTHA1013/TTHA0281-like"/>
</dbReference>
<evidence type="ECO:0008006" key="3">
    <source>
        <dbReference type="Google" id="ProtNLM"/>
    </source>
</evidence>
<dbReference type="EMBL" id="BOOW01000014">
    <property type="protein sequence ID" value="GII92252.1"/>
    <property type="molecule type" value="Genomic_DNA"/>
</dbReference>
<gene>
    <name evidence="1" type="ORF">Ssi02_24830</name>
</gene>
<sequence length="53" mass="5823">MNGALRFTATVTPDDEGWFVAQCNEVDVTSQGRSADEALIGLREALELFFEDS</sequence>
<evidence type="ECO:0000313" key="2">
    <source>
        <dbReference type="Proteomes" id="UP000606172"/>
    </source>
</evidence>
<reference evidence="1" key="1">
    <citation type="submission" date="2021-01" db="EMBL/GenBank/DDBJ databases">
        <title>Whole genome shotgun sequence of Sinosporangium siamense NBRC 109515.</title>
        <authorList>
            <person name="Komaki H."/>
            <person name="Tamura T."/>
        </authorList>
    </citation>
    <scope>NUCLEOTIDE SEQUENCE</scope>
    <source>
        <strain evidence="1">NBRC 109515</strain>
    </source>
</reference>
<organism evidence="1 2">
    <name type="scientific">Sinosporangium siamense</name>
    <dbReference type="NCBI Taxonomy" id="1367973"/>
    <lineage>
        <taxon>Bacteria</taxon>
        <taxon>Bacillati</taxon>
        <taxon>Actinomycetota</taxon>
        <taxon>Actinomycetes</taxon>
        <taxon>Streptosporangiales</taxon>
        <taxon>Streptosporangiaceae</taxon>
        <taxon>Sinosporangium</taxon>
    </lineage>
</organism>
<evidence type="ECO:0000313" key="1">
    <source>
        <dbReference type="EMBL" id="GII92252.1"/>
    </source>
</evidence>
<dbReference type="AlphaFoldDB" id="A0A919V7M5"/>
<keyword evidence="2" id="KW-1185">Reference proteome</keyword>
<protein>
    <recommendedName>
        <fullName evidence="3">Type II toxin-antitoxin system HicB family antitoxin</fullName>
    </recommendedName>
</protein>
<proteinExistence type="predicted"/>
<dbReference type="SUPFAM" id="SSF143100">
    <property type="entry name" value="TTHA1013/TTHA0281-like"/>
    <property type="match status" value="1"/>
</dbReference>
<accession>A0A919V7M5</accession>